<evidence type="ECO:0000256" key="1">
    <source>
        <dbReference type="ARBA" id="ARBA00022801"/>
    </source>
</evidence>
<dbReference type="Proteomes" id="UP000829685">
    <property type="component" value="Unassembled WGS sequence"/>
</dbReference>
<protein>
    <submittedName>
        <fullName evidence="3">Uncharacterized protein</fullName>
    </submittedName>
</protein>
<feature type="region of interest" description="Disordered" evidence="2">
    <location>
        <begin position="1"/>
        <end position="21"/>
    </location>
</feature>
<dbReference type="InterPro" id="IPR051058">
    <property type="entry name" value="GDSL_Est/Lipase"/>
</dbReference>
<accession>A0A9P9WRD2</accession>
<sequence length="427" mass="47226">MYLHQRHKTPVPDPERDVPEDDHCSTAEAILPLVGGCRRRTSLTVTNVKPSDVRSMLHPFPPITAPHAYLLTGGNRDVLEKIKLSVAAIRNIVISVLCAWLDLIARYLPVISIHDEDLAVPTLRSIPRATEPAFAWNETKIAFGDSYSFIQGTAGLLGFTFIGSGRADQIAFTPEELLTNEILQSYTATAEGGPNWLEFLTGCGLENGTLPSTCDVQLWDFACAGAAVSDEYLPRHADYVNPLVNQTQQHLTYAEPVIGVDMDKSKALVAIWIGINDVVDTVNSLSDSIGYKDFWSEIISAIFSQSVQPMYDAGYRDFLLLNLPPLDRTSANQKLVLSRPSTRAIRYWNEKLAGQADVFAQDNSGANMMVYDANMFLNGVMDDPEPYGITNTRDYCKAWDEPDVATDPAKQETQSTLRAFMCMHEVG</sequence>
<evidence type="ECO:0000313" key="3">
    <source>
        <dbReference type="EMBL" id="KAI1876418.1"/>
    </source>
</evidence>
<dbReference type="AlphaFoldDB" id="A0A9P9WRD2"/>
<dbReference type="InterPro" id="IPR036514">
    <property type="entry name" value="SGNH_hydro_sf"/>
</dbReference>
<gene>
    <name evidence="3" type="ORF">JX265_003944</name>
</gene>
<keyword evidence="1" id="KW-0378">Hydrolase</keyword>
<name>A0A9P9WRD2_9PEZI</name>
<dbReference type="InterPro" id="IPR001087">
    <property type="entry name" value="GDSL"/>
</dbReference>
<dbReference type="Gene3D" id="3.40.50.1110">
    <property type="entry name" value="SGNH hydrolase"/>
    <property type="match status" value="1"/>
</dbReference>
<evidence type="ECO:0000313" key="4">
    <source>
        <dbReference type="Proteomes" id="UP000829685"/>
    </source>
</evidence>
<reference evidence="3" key="1">
    <citation type="submission" date="2021-03" db="EMBL/GenBank/DDBJ databases">
        <title>Revisited historic fungal species revealed as producer of novel bioactive compounds through whole genome sequencing and comparative genomics.</title>
        <authorList>
            <person name="Vignolle G.A."/>
            <person name="Hochenegger N."/>
            <person name="Mach R.L."/>
            <person name="Mach-Aigner A.R."/>
            <person name="Javad Rahimi M."/>
            <person name="Salim K.A."/>
            <person name="Chan C.M."/>
            <person name="Lim L.B.L."/>
            <person name="Cai F."/>
            <person name="Druzhinina I.S."/>
            <person name="U'Ren J.M."/>
            <person name="Derntl C."/>
        </authorList>
    </citation>
    <scope>NUCLEOTIDE SEQUENCE</scope>
    <source>
        <strain evidence="3">TUCIM 5799</strain>
    </source>
</reference>
<dbReference type="CDD" id="cd01846">
    <property type="entry name" value="fatty_acyltransferase_like"/>
    <property type="match status" value="1"/>
</dbReference>
<dbReference type="Pfam" id="PF00657">
    <property type="entry name" value="Lipase_GDSL"/>
    <property type="match status" value="1"/>
</dbReference>
<keyword evidence="4" id="KW-1185">Reference proteome</keyword>
<dbReference type="GO" id="GO:0016788">
    <property type="term" value="F:hydrolase activity, acting on ester bonds"/>
    <property type="evidence" value="ECO:0007669"/>
    <property type="project" value="InterPro"/>
</dbReference>
<dbReference type="EMBL" id="JAFIMR010000007">
    <property type="protein sequence ID" value="KAI1876418.1"/>
    <property type="molecule type" value="Genomic_DNA"/>
</dbReference>
<proteinExistence type="predicted"/>
<dbReference type="PANTHER" id="PTHR45648:SF85">
    <property type="entry name" value="A, PUTATIVE (AFU_ORTHOLOGUE AFUA_2G10760)-RELATED"/>
    <property type="match status" value="1"/>
</dbReference>
<organism evidence="3 4">
    <name type="scientific">Neoarthrinium moseri</name>
    <dbReference type="NCBI Taxonomy" id="1658444"/>
    <lineage>
        <taxon>Eukaryota</taxon>
        <taxon>Fungi</taxon>
        <taxon>Dikarya</taxon>
        <taxon>Ascomycota</taxon>
        <taxon>Pezizomycotina</taxon>
        <taxon>Sordariomycetes</taxon>
        <taxon>Xylariomycetidae</taxon>
        <taxon>Amphisphaeriales</taxon>
        <taxon>Apiosporaceae</taxon>
        <taxon>Neoarthrinium</taxon>
    </lineage>
</organism>
<evidence type="ECO:0000256" key="2">
    <source>
        <dbReference type="SAM" id="MobiDB-lite"/>
    </source>
</evidence>
<comment type="caution">
    <text evidence="3">The sequence shown here is derived from an EMBL/GenBank/DDBJ whole genome shotgun (WGS) entry which is preliminary data.</text>
</comment>
<dbReference type="PANTHER" id="PTHR45648">
    <property type="entry name" value="GDSL LIPASE/ACYLHYDROLASE FAMILY PROTEIN (AFU_ORTHOLOGUE AFUA_4G14700)"/>
    <property type="match status" value="1"/>
</dbReference>